<comment type="caution">
    <text evidence="1">The sequence shown here is derived from an EMBL/GenBank/DDBJ whole genome shotgun (WGS) entry which is preliminary data.</text>
</comment>
<reference evidence="1 2" key="2">
    <citation type="submission" date="2013-04" db="EMBL/GenBank/DDBJ databases">
        <title>Comparative genomics of 12 strains of Erwinia amylovora identifies a pan-genome with a large conserved core and provides insights into host specificity.</title>
        <authorList>
            <person name="Mann R.A."/>
            <person name="Smits T.H.M."/>
            <person name="Buehlmann A."/>
            <person name="Blom J."/>
            <person name="Goesmann A."/>
            <person name="Frey J.E."/>
            <person name="Plummer K.M."/>
            <person name="Beer S.V."/>
            <person name="Luck J."/>
            <person name="Duffy B."/>
            <person name="Rodoni B."/>
        </authorList>
    </citation>
    <scope>NUCLEOTIDE SEQUENCE [LARGE SCALE GENOMIC DNA]</scope>
    <source>
        <strain evidence="2">CFBP 1232</strain>
    </source>
</reference>
<evidence type="ECO:0000313" key="2">
    <source>
        <dbReference type="Proteomes" id="UP000013111"/>
    </source>
</evidence>
<proteinExistence type="predicted"/>
<evidence type="ECO:0000313" key="1">
    <source>
        <dbReference type="EMBL" id="CCO93971.1"/>
    </source>
</evidence>
<dbReference type="EMBL" id="CAPB01000021">
    <property type="protein sequence ID" value="CCO93971.1"/>
    <property type="molecule type" value="Genomic_DNA"/>
</dbReference>
<gene>
    <name evidence="1" type="ORF">BN437_2042</name>
</gene>
<dbReference type="AlphaFoldDB" id="A0A831EQX5"/>
<protein>
    <submittedName>
        <fullName evidence="1">Uncharacterized protein</fullName>
    </submittedName>
</protein>
<sequence length="54" mass="5510">MHNAAASQLATLACFASTPLSDKNTDVASPVIAQAIGCLNAPCPFAINKVISHD</sequence>
<organism evidence="1 2">
    <name type="scientific">Erwinia amylovora NBRC 12687 = CFBP 1232</name>
    <dbReference type="NCBI Taxonomy" id="1219359"/>
    <lineage>
        <taxon>Bacteria</taxon>
        <taxon>Pseudomonadati</taxon>
        <taxon>Pseudomonadota</taxon>
        <taxon>Gammaproteobacteria</taxon>
        <taxon>Enterobacterales</taxon>
        <taxon>Erwiniaceae</taxon>
        <taxon>Erwinia</taxon>
    </lineage>
</organism>
<name>A0A831EQX5_ERWAM</name>
<reference evidence="1 2" key="1">
    <citation type="submission" date="2012-11" db="EMBL/GenBank/DDBJ databases">
        <authorList>
            <person name="Linke B."/>
        </authorList>
    </citation>
    <scope>NUCLEOTIDE SEQUENCE [LARGE SCALE GENOMIC DNA]</scope>
    <source>
        <strain evidence="2">CFBP 1232</strain>
    </source>
</reference>
<dbReference type="Proteomes" id="UP000013111">
    <property type="component" value="Unassembled WGS sequence"/>
</dbReference>
<accession>A0A831EQX5</accession>